<protein>
    <submittedName>
        <fullName evidence="1">Uncharacterized protein</fullName>
    </submittedName>
</protein>
<evidence type="ECO:0000313" key="1">
    <source>
        <dbReference type="EMBL" id="TEY71483.1"/>
    </source>
</evidence>
<organism evidence="1 2">
    <name type="scientific">Botryotinia calthae</name>
    <dbReference type="NCBI Taxonomy" id="38488"/>
    <lineage>
        <taxon>Eukaryota</taxon>
        <taxon>Fungi</taxon>
        <taxon>Dikarya</taxon>
        <taxon>Ascomycota</taxon>
        <taxon>Pezizomycotina</taxon>
        <taxon>Leotiomycetes</taxon>
        <taxon>Helotiales</taxon>
        <taxon>Sclerotiniaceae</taxon>
        <taxon>Botryotinia</taxon>
    </lineage>
</organism>
<reference evidence="1 2" key="1">
    <citation type="submission" date="2017-11" db="EMBL/GenBank/DDBJ databases">
        <title>Comparative genomics of Botrytis spp.</title>
        <authorList>
            <person name="Valero-Jimenez C.A."/>
            <person name="Tapia P."/>
            <person name="Veloso J."/>
            <person name="Silva-Moreno E."/>
            <person name="Staats M."/>
            <person name="Valdes J.H."/>
            <person name="Van Kan J.A.L."/>
        </authorList>
    </citation>
    <scope>NUCLEOTIDE SEQUENCE [LARGE SCALE GENOMIC DNA]</scope>
    <source>
        <strain evidence="1 2">MUCL2830</strain>
    </source>
</reference>
<comment type="caution">
    <text evidence="1">The sequence shown here is derived from an EMBL/GenBank/DDBJ whole genome shotgun (WGS) entry which is preliminary data.</text>
</comment>
<name>A0A4Y8D735_9HELO</name>
<dbReference type="EMBL" id="PHWZ01000092">
    <property type="protein sequence ID" value="TEY71483.1"/>
    <property type="molecule type" value="Genomic_DNA"/>
</dbReference>
<dbReference type="AlphaFoldDB" id="A0A4Y8D735"/>
<evidence type="ECO:0000313" key="2">
    <source>
        <dbReference type="Proteomes" id="UP000297299"/>
    </source>
</evidence>
<keyword evidence="2" id="KW-1185">Reference proteome</keyword>
<gene>
    <name evidence="1" type="ORF">BOTCAL_0092g00160</name>
</gene>
<dbReference type="Proteomes" id="UP000297299">
    <property type="component" value="Unassembled WGS sequence"/>
</dbReference>
<proteinExistence type="predicted"/>
<accession>A0A4Y8D735</accession>
<sequence>MYVVRRVIQHSFTPPRYLHANEDFECFGALRSIIIAVSHISLSVGQGALERAFHIGTQDYTSSNNTDGL</sequence>